<dbReference type="OrthoDB" id="179763at2"/>
<evidence type="ECO:0000259" key="1">
    <source>
        <dbReference type="Pfam" id="PF01636"/>
    </source>
</evidence>
<accession>A0A1C3UQN1</accession>
<dbReference type="GO" id="GO:0004305">
    <property type="term" value="F:ethanolamine kinase activity"/>
    <property type="evidence" value="ECO:0007669"/>
    <property type="project" value="TreeGrafter"/>
</dbReference>
<proteinExistence type="predicted"/>
<sequence>MIATAEDKIQSLGIWHGPIDIAPLVGGITNRNYLVSDSGRRFVVRLGSDIPIHHISRVHEVAASRAAHAAGLSPAVIHHEPGILVLDYIDAKPLSADGVRDPAMLARVVRLVRSCHRDVAGHFRGPPAIFWVFHVVRDYAAALDAGGSRHKPLLPSFLDIAQRLEQAAGPFDIAFGHNDLLAANFLDDGKRLWLIDWDYAGFNTPLFDLGGLASNNEFSEAQESVMLETYFEAPINDDLRRRYQAMKCASLLRETMWSMVSEIHSDIDFDYSSYTNENLRRFESAWQSFRNS</sequence>
<dbReference type="InterPro" id="IPR011009">
    <property type="entry name" value="Kinase-like_dom_sf"/>
</dbReference>
<organism evidence="2 3">
    <name type="scientific">Rhizobium lusitanum</name>
    <dbReference type="NCBI Taxonomy" id="293958"/>
    <lineage>
        <taxon>Bacteria</taxon>
        <taxon>Pseudomonadati</taxon>
        <taxon>Pseudomonadota</taxon>
        <taxon>Alphaproteobacteria</taxon>
        <taxon>Hyphomicrobiales</taxon>
        <taxon>Rhizobiaceae</taxon>
        <taxon>Rhizobium/Agrobacterium group</taxon>
        <taxon>Rhizobium</taxon>
    </lineage>
</organism>
<dbReference type="GO" id="GO:0006646">
    <property type="term" value="P:phosphatidylethanolamine biosynthetic process"/>
    <property type="evidence" value="ECO:0007669"/>
    <property type="project" value="TreeGrafter"/>
</dbReference>
<dbReference type="AlphaFoldDB" id="A0A1C3UQN1"/>
<dbReference type="Proteomes" id="UP000199205">
    <property type="component" value="Unassembled WGS sequence"/>
</dbReference>
<protein>
    <submittedName>
        <fullName evidence="2">Thiamine kinase</fullName>
    </submittedName>
</protein>
<dbReference type="EMBL" id="FMAF01000003">
    <property type="protein sequence ID" value="SCB17637.1"/>
    <property type="molecule type" value="Genomic_DNA"/>
</dbReference>
<dbReference type="GO" id="GO:0005737">
    <property type="term" value="C:cytoplasm"/>
    <property type="evidence" value="ECO:0007669"/>
    <property type="project" value="TreeGrafter"/>
</dbReference>
<feature type="domain" description="Aminoglycoside phosphotransferase" evidence="1">
    <location>
        <begin position="21"/>
        <end position="241"/>
    </location>
</feature>
<reference evidence="2 3" key="1">
    <citation type="submission" date="2016-08" db="EMBL/GenBank/DDBJ databases">
        <authorList>
            <person name="Seilhamer J.J."/>
        </authorList>
    </citation>
    <scope>NUCLEOTIDE SEQUENCE [LARGE SCALE GENOMIC DNA]</scope>
    <source>
        <strain evidence="2 3">P1-7</strain>
    </source>
</reference>
<dbReference type="RefSeq" id="WP_092573329.1">
    <property type="nucleotide sequence ID" value="NZ_FMAF01000003.1"/>
</dbReference>
<dbReference type="PANTHER" id="PTHR22603:SF66">
    <property type="entry name" value="ETHANOLAMINE KINASE"/>
    <property type="match status" value="1"/>
</dbReference>
<dbReference type="PANTHER" id="PTHR22603">
    <property type="entry name" value="CHOLINE/ETHANOALAMINE KINASE"/>
    <property type="match status" value="1"/>
</dbReference>
<dbReference type="CDD" id="cd05151">
    <property type="entry name" value="ChoK-like"/>
    <property type="match status" value="1"/>
</dbReference>
<name>A0A1C3UQN1_9HYPH</name>
<dbReference type="Pfam" id="PF01636">
    <property type="entry name" value="APH"/>
    <property type="match status" value="1"/>
</dbReference>
<evidence type="ECO:0000313" key="3">
    <source>
        <dbReference type="Proteomes" id="UP000199205"/>
    </source>
</evidence>
<gene>
    <name evidence="2" type="ORF">GA0061101_103149</name>
</gene>
<evidence type="ECO:0000313" key="2">
    <source>
        <dbReference type="EMBL" id="SCB17637.1"/>
    </source>
</evidence>
<dbReference type="Gene3D" id="3.90.1200.10">
    <property type="match status" value="1"/>
</dbReference>
<dbReference type="Gene3D" id="3.30.200.20">
    <property type="entry name" value="Phosphorylase Kinase, domain 1"/>
    <property type="match status" value="1"/>
</dbReference>
<dbReference type="InterPro" id="IPR002575">
    <property type="entry name" value="Aminoglycoside_PTrfase"/>
</dbReference>
<dbReference type="SUPFAM" id="SSF56112">
    <property type="entry name" value="Protein kinase-like (PK-like)"/>
    <property type="match status" value="1"/>
</dbReference>
<keyword evidence="2" id="KW-0808">Transferase</keyword>
<keyword evidence="2" id="KW-0418">Kinase</keyword>